<dbReference type="Gene3D" id="2.60.120.620">
    <property type="entry name" value="q2cbj1_9rhob like domain"/>
    <property type="match status" value="1"/>
</dbReference>
<dbReference type="SUPFAM" id="SSF51197">
    <property type="entry name" value="Clavaminate synthase-like"/>
    <property type="match status" value="1"/>
</dbReference>
<accession>A0ABW5PKD6</accession>
<dbReference type="EMBL" id="JBHUME010000020">
    <property type="protein sequence ID" value="MFD2615654.1"/>
    <property type="molecule type" value="Genomic_DNA"/>
</dbReference>
<dbReference type="GO" id="GO:0051213">
    <property type="term" value="F:dioxygenase activity"/>
    <property type="evidence" value="ECO:0007669"/>
    <property type="project" value="UniProtKB-KW"/>
</dbReference>
<proteinExistence type="predicted"/>
<dbReference type="InterPro" id="IPR051961">
    <property type="entry name" value="Fungal_Metabolite_Diox"/>
</dbReference>
<evidence type="ECO:0000313" key="2">
    <source>
        <dbReference type="Proteomes" id="UP001597541"/>
    </source>
</evidence>
<gene>
    <name evidence="1" type="ORF">ACFSUF_24920</name>
</gene>
<name>A0ABW5PKD6_9BACL</name>
<dbReference type="InterPro" id="IPR008775">
    <property type="entry name" value="Phytyl_CoA_dOase-like"/>
</dbReference>
<organism evidence="1 2">
    <name type="scientific">Paenibacillus gansuensis</name>
    <dbReference type="NCBI Taxonomy" id="306542"/>
    <lineage>
        <taxon>Bacteria</taxon>
        <taxon>Bacillati</taxon>
        <taxon>Bacillota</taxon>
        <taxon>Bacilli</taxon>
        <taxon>Bacillales</taxon>
        <taxon>Paenibacillaceae</taxon>
        <taxon>Paenibacillus</taxon>
    </lineage>
</organism>
<evidence type="ECO:0000313" key="1">
    <source>
        <dbReference type="EMBL" id="MFD2615654.1"/>
    </source>
</evidence>
<keyword evidence="1" id="KW-0560">Oxidoreductase</keyword>
<comment type="caution">
    <text evidence="1">The sequence shown here is derived from an EMBL/GenBank/DDBJ whole genome shotgun (WGS) entry which is preliminary data.</text>
</comment>
<sequence length="276" mass="30967">MRISKEEMAAGKLLPETVELAVQLIKVNGYVLFEEVLPRAQVENLYDKFVEILGPAMEKHQLNPEVGFHNDTNHIGFDLPFRLPFCDEAIIAHPFVTDVVDQILGDDCVLNYFHSNTSVQGGKKPQKVHSDTGSRYGDRCTVNLPIIKLVVNFPLVDVNELNGPMEIWPGGTHLHPDNWYGPNSFNKPQLAEHMQSVKVLMPAGSILIRDDRMWHRGTPNRSNHPRPNVALIYTSAANAPQKGSIQIPEETYNQLSEKAKKLLRNENIGIPVEPAN</sequence>
<reference evidence="2" key="1">
    <citation type="journal article" date="2019" name="Int. J. Syst. Evol. Microbiol.">
        <title>The Global Catalogue of Microorganisms (GCM) 10K type strain sequencing project: providing services to taxonomists for standard genome sequencing and annotation.</title>
        <authorList>
            <consortium name="The Broad Institute Genomics Platform"/>
            <consortium name="The Broad Institute Genome Sequencing Center for Infectious Disease"/>
            <person name="Wu L."/>
            <person name="Ma J."/>
        </authorList>
    </citation>
    <scope>NUCLEOTIDE SEQUENCE [LARGE SCALE GENOMIC DNA]</scope>
    <source>
        <strain evidence="2">KCTC 3950</strain>
    </source>
</reference>
<dbReference type="RefSeq" id="WP_377607749.1">
    <property type="nucleotide sequence ID" value="NZ_JBHUME010000020.1"/>
</dbReference>
<keyword evidence="2" id="KW-1185">Reference proteome</keyword>
<dbReference type="PANTHER" id="PTHR37563:SF2">
    <property type="entry name" value="PHYTANOYL-COA DIOXYGENASE FAMILY PROTEIN (AFU_ORTHOLOGUE AFUA_2G03330)"/>
    <property type="match status" value="1"/>
</dbReference>
<protein>
    <submittedName>
        <fullName evidence="1">Phytanoyl-CoA dioxygenase family protein</fullName>
    </submittedName>
</protein>
<keyword evidence="1" id="KW-0223">Dioxygenase</keyword>
<dbReference type="PANTHER" id="PTHR37563">
    <property type="entry name" value="PHYTANOYL-COA DIOXYGENASE FAMILY PROTEIN (AFU_ORTHOLOGUE AFUA_2G03330)"/>
    <property type="match status" value="1"/>
</dbReference>
<dbReference type="Pfam" id="PF05721">
    <property type="entry name" value="PhyH"/>
    <property type="match status" value="1"/>
</dbReference>
<dbReference type="Proteomes" id="UP001597541">
    <property type="component" value="Unassembled WGS sequence"/>
</dbReference>